<dbReference type="EMBL" id="SNRW01007827">
    <property type="protein sequence ID" value="KAA6380554.1"/>
    <property type="molecule type" value="Genomic_DNA"/>
</dbReference>
<protein>
    <recommendedName>
        <fullName evidence="1">NrS-1 polymerase-like helicase domain-containing protein</fullName>
    </recommendedName>
</protein>
<dbReference type="OrthoDB" id="103748at2759"/>
<feature type="domain" description="NrS-1 polymerase-like helicase" evidence="1">
    <location>
        <begin position="110"/>
        <end position="197"/>
    </location>
</feature>
<name>A0A5J4VDW3_9EUKA</name>
<gene>
    <name evidence="2" type="ORF">EZS28_023919</name>
</gene>
<evidence type="ECO:0000259" key="1">
    <source>
        <dbReference type="Pfam" id="PF19263"/>
    </source>
</evidence>
<organism evidence="2 3">
    <name type="scientific">Streblomastix strix</name>
    <dbReference type="NCBI Taxonomy" id="222440"/>
    <lineage>
        <taxon>Eukaryota</taxon>
        <taxon>Metamonada</taxon>
        <taxon>Preaxostyla</taxon>
        <taxon>Oxymonadida</taxon>
        <taxon>Streblomastigidae</taxon>
        <taxon>Streblomastix</taxon>
    </lineage>
</organism>
<proteinExistence type="predicted"/>
<evidence type="ECO:0000313" key="2">
    <source>
        <dbReference type="EMBL" id="KAA6380554.1"/>
    </source>
</evidence>
<accession>A0A5J4VDW3</accession>
<dbReference type="AlphaFoldDB" id="A0A5J4VDW3"/>
<comment type="caution">
    <text evidence="2">The sequence shown here is derived from an EMBL/GenBank/DDBJ whole genome shotgun (WGS) entry which is preliminary data.</text>
</comment>
<dbReference type="Proteomes" id="UP000324800">
    <property type="component" value="Unassembled WGS sequence"/>
</dbReference>
<reference evidence="2 3" key="1">
    <citation type="submission" date="2019-03" db="EMBL/GenBank/DDBJ databases">
        <title>Single cell metagenomics reveals metabolic interactions within the superorganism composed of flagellate Streblomastix strix and complex community of Bacteroidetes bacteria on its surface.</title>
        <authorList>
            <person name="Treitli S.C."/>
            <person name="Kolisko M."/>
            <person name="Husnik F."/>
            <person name="Keeling P."/>
            <person name="Hampl V."/>
        </authorList>
    </citation>
    <scope>NUCLEOTIDE SEQUENCE [LARGE SCALE GENOMIC DNA]</scope>
    <source>
        <strain evidence="2">ST1C</strain>
    </source>
</reference>
<dbReference type="InterPro" id="IPR045455">
    <property type="entry name" value="NrS-1_pol-like_helicase"/>
</dbReference>
<sequence>MKQKDRLNVDKVNMRKFGWQITEEGTIDKMNDEIAQACIDGLKNFDIHNYPKPINIEVSLLSIFSGLYGITNESIRAEGMKNIRQFNKLTANAKKNYGQAASSGESGYSTKNVTEIDDMVGKFNAVIENQMFVIANEMKNCGDARMPNMDALKSIITDSSFQVNEKYVPKHNVKNVVNLIIVTHNVFPVKIENSDRRYVL</sequence>
<evidence type="ECO:0000313" key="3">
    <source>
        <dbReference type="Proteomes" id="UP000324800"/>
    </source>
</evidence>
<dbReference type="Pfam" id="PF19263">
    <property type="entry name" value="DUF5906"/>
    <property type="match status" value="1"/>
</dbReference>